<accession>A0A6B0U1Y7</accession>
<dbReference type="AlphaFoldDB" id="A0A6B0U1Y7"/>
<evidence type="ECO:0000313" key="1">
    <source>
        <dbReference type="EMBL" id="MXU82704.1"/>
    </source>
</evidence>
<name>A0A6B0U1Y7_IXORI</name>
<proteinExistence type="predicted"/>
<organism evidence="1">
    <name type="scientific">Ixodes ricinus</name>
    <name type="common">Common tick</name>
    <name type="synonym">Acarus ricinus</name>
    <dbReference type="NCBI Taxonomy" id="34613"/>
    <lineage>
        <taxon>Eukaryota</taxon>
        <taxon>Metazoa</taxon>
        <taxon>Ecdysozoa</taxon>
        <taxon>Arthropoda</taxon>
        <taxon>Chelicerata</taxon>
        <taxon>Arachnida</taxon>
        <taxon>Acari</taxon>
        <taxon>Parasitiformes</taxon>
        <taxon>Ixodida</taxon>
        <taxon>Ixodoidea</taxon>
        <taxon>Ixodidae</taxon>
        <taxon>Ixodinae</taxon>
        <taxon>Ixodes</taxon>
    </lineage>
</organism>
<protein>
    <submittedName>
        <fullName evidence="1">Uncharacterized protein</fullName>
    </submittedName>
</protein>
<dbReference type="EMBL" id="GIFC01000621">
    <property type="protein sequence ID" value="MXU82704.1"/>
    <property type="molecule type" value="Transcribed_RNA"/>
</dbReference>
<sequence length="70" mass="7925">MSFFVWRWRHCHPTCSSSFGSLSTASAKVVGHTEEHCTVLGIYMYWFLFTVQTSQPSRVRSIGNQVTPGV</sequence>
<reference evidence="1" key="1">
    <citation type="submission" date="2019-12" db="EMBL/GenBank/DDBJ databases">
        <title>An insight into the sialome of adult female Ixodes ricinus ticks feeding for 6 days.</title>
        <authorList>
            <person name="Perner J."/>
            <person name="Ribeiro J.M.C."/>
        </authorList>
    </citation>
    <scope>NUCLEOTIDE SEQUENCE</scope>
    <source>
        <strain evidence="1">Semi-engorged</strain>
        <tissue evidence="1">Salivary glands</tissue>
    </source>
</reference>